<keyword evidence="4" id="KW-1185">Reference proteome</keyword>
<evidence type="ECO:0008006" key="5">
    <source>
        <dbReference type="Google" id="ProtNLM"/>
    </source>
</evidence>
<dbReference type="InParanoid" id="A0E177"/>
<dbReference type="HOGENOM" id="CLU_065271_0_0_1"/>
<protein>
    <recommendedName>
        <fullName evidence="5">Trichocyst matrix protein</fullName>
    </recommendedName>
</protein>
<proteinExistence type="predicted"/>
<reference evidence="3 4" key="1">
    <citation type="journal article" date="2006" name="Nature">
        <title>Global trends of whole-genome duplications revealed by the ciliate Paramecium tetraurelia.</title>
        <authorList>
            <consortium name="Genoscope"/>
            <person name="Aury J.-M."/>
            <person name="Jaillon O."/>
            <person name="Duret L."/>
            <person name="Noel B."/>
            <person name="Jubin C."/>
            <person name="Porcel B.M."/>
            <person name="Segurens B."/>
            <person name="Daubin V."/>
            <person name="Anthouard V."/>
            <person name="Aiach N."/>
            <person name="Arnaiz O."/>
            <person name="Billaut A."/>
            <person name="Beisson J."/>
            <person name="Blanc I."/>
            <person name="Bouhouche K."/>
            <person name="Camara F."/>
            <person name="Duharcourt S."/>
            <person name="Guigo R."/>
            <person name="Gogendeau D."/>
            <person name="Katinka M."/>
            <person name="Keller A.-M."/>
            <person name="Kissmehl R."/>
            <person name="Klotz C."/>
            <person name="Koll F."/>
            <person name="Le Moue A."/>
            <person name="Lepere C."/>
            <person name="Malinsky S."/>
            <person name="Nowacki M."/>
            <person name="Nowak J.K."/>
            <person name="Plattner H."/>
            <person name="Poulain J."/>
            <person name="Ruiz F."/>
            <person name="Serrano V."/>
            <person name="Zagulski M."/>
            <person name="Dessen P."/>
            <person name="Betermier M."/>
            <person name="Weissenbach J."/>
            <person name="Scarpelli C."/>
            <person name="Schachter V."/>
            <person name="Sperling L."/>
            <person name="Meyer E."/>
            <person name="Cohen J."/>
            <person name="Wincker P."/>
        </authorList>
    </citation>
    <scope>NUCLEOTIDE SEQUENCE [LARGE SCALE GENOMIC DNA]</scope>
    <source>
        <strain evidence="3 4">Stock d4-2</strain>
    </source>
</reference>
<dbReference type="EMBL" id="CT868652">
    <property type="protein sequence ID" value="CAK89044.1"/>
    <property type="molecule type" value="Genomic_DNA"/>
</dbReference>
<dbReference type="Proteomes" id="UP000000600">
    <property type="component" value="Unassembled WGS sequence"/>
</dbReference>
<dbReference type="AlphaFoldDB" id="A0E177"/>
<feature type="chain" id="PRO_5013107562" description="Trichocyst matrix protein" evidence="2">
    <location>
        <begin position="16"/>
        <end position="353"/>
    </location>
</feature>
<dbReference type="KEGG" id="ptm:GSPATT00022213001"/>
<keyword evidence="1" id="KW-0175">Coiled coil</keyword>
<feature type="coiled-coil region" evidence="1">
    <location>
        <begin position="54"/>
        <end position="103"/>
    </location>
</feature>
<sequence>MRTGLLICLIFGVLSVELNMERHSEEVLAKLKESKWASFIVDFAEVELGSGGALTELVEAISQLIDQLEEELDDIHHVYSKRTDEHNRDVTRYEQEIQDADRDIFNGEDFIDNTLLAQLKTNIEENRRILDSETVNRKKQHEQFLSNIAEINEAIGAVDESLGLLSQITNPSLVQFKRVQTNLGRIQTSFQNHSSFAPIIKALLELATEQNFADQGSVSQLVKIFNELRVQFVDTLNQETADESAAETKFAERVAQLEKEFAEFQRAVLIKNSEIAANEQKLGETIVYVGQRKDDRATLQAQLQAENDNYASETDLYNRTVAEYNKEIEISKQALGLLTQPSFEQYVKSKVGI</sequence>
<dbReference type="RefSeq" id="XP_001456441.1">
    <property type="nucleotide sequence ID" value="XM_001456404.2"/>
</dbReference>
<dbReference type="GeneID" id="5042226"/>
<evidence type="ECO:0000313" key="4">
    <source>
        <dbReference type="Proteomes" id="UP000000600"/>
    </source>
</evidence>
<dbReference type="OrthoDB" id="289935at2759"/>
<name>A0E177_PARTE</name>
<evidence type="ECO:0000256" key="1">
    <source>
        <dbReference type="SAM" id="Coils"/>
    </source>
</evidence>
<gene>
    <name evidence="3" type="ORF">GSPATT00022213001</name>
</gene>
<feature type="signal peptide" evidence="2">
    <location>
        <begin position="1"/>
        <end position="15"/>
    </location>
</feature>
<keyword evidence="2" id="KW-0732">Signal</keyword>
<organism evidence="3 4">
    <name type="scientific">Paramecium tetraurelia</name>
    <dbReference type="NCBI Taxonomy" id="5888"/>
    <lineage>
        <taxon>Eukaryota</taxon>
        <taxon>Sar</taxon>
        <taxon>Alveolata</taxon>
        <taxon>Ciliophora</taxon>
        <taxon>Intramacronucleata</taxon>
        <taxon>Oligohymenophorea</taxon>
        <taxon>Peniculida</taxon>
        <taxon>Parameciidae</taxon>
        <taxon>Paramecium</taxon>
    </lineage>
</organism>
<evidence type="ECO:0000256" key="2">
    <source>
        <dbReference type="SAM" id="SignalP"/>
    </source>
</evidence>
<accession>A0E177</accession>
<evidence type="ECO:0000313" key="3">
    <source>
        <dbReference type="EMBL" id="CAK89044.1"/>
    </source>
</evidence>